<feature type="transmembrane region" description="Helical" evidence="1">
    <location>
        <begin position="194"/>
        <end position="210"/>
    </location>
</feature>
<evidence type="ECO:0000313" key="2">
    <source>
        <dbReference type="EMBL" id="RRR75703.1"/>
    </source>
</evidence>
<keyword evidence="1" id="KW-0472">Membrane</keyword>
<feature type="transmembrane region" description="Helical" evidence="1">
    <location>
        <begin position="411"/>
        <end position="440"/>
    </location>
</feature>
<evidence type="ECO:0008006" key="4">
    <source>
        <dbReference type="Google" id="ProtNLM"/>
    </source>
</evidence>
<proteinExistence type="predicted"/>
<protein>
    <recommendedName>
        <fullName evidence="4">Glycosyltransferase RgtA/B/C/D-like domain-containing protein</fullName>
    </recommendedName>
</protein>
<evidence type="ECO:0000256" key="1">
    <source>
        <dbReference type="SAM" id="Phobius"/>
    </source>
</evidence>
<sequence length="603" mass="67794">MQLRWLGWLLLWCIPALVALFAWQIDARVVIDIGGGSDNDHVQGFYAAERDGLDSYRWSSTEATLFLPAYLMPGIVELRGNEAPYGARVTLSGDHGSVLTLPDYTGPPQLRHYLVYWPTWPNGLSWTPLHIEATAPIGKINNRMLGMLFSEVRIQTVRQFSQPPLLALALLTLLTLLLWGFWRQFGLRDHPARLLAIAVGASLALAWALLPGWFYQYYLTGILALLVLGAILRWAGSDHAHPMRRNVAVLAVFGLALALRLYAVPQLETHWDEDDYLRAGQFYAQHIARGDLAAIMNERENYEHPPLSKLVFGGILYATQMPPRYQETTTQNSGAPIVALEARPLRVFNGVWGALTAALVAAVNPLAGLLVAVSSWHANFTALAMLEALPGFFSALTLLSLRRSAGVNDRWWWLAAVALGVAAAGKYLYAVPFGIASVIWMLWRQPRAWPWVFGWGALALLIFFLANPALWPDPIGRLYASLTFNTSYASGEYVTTYGYPWYQPLYWLFTPVNENRQVFPLLLDGIVAACALLAIVRLWHHDRLLPLWFGAGMIFLLLWPTKWNHYILVVTMPLALMAATFLQIWWERLARWRLGAAAQRRTN</sequence>
<feature type="transmembrane region" description="Helical" evidence="1">
    <location>
        <begin position="452"/>
        <end position="471"/>
    </location>
</feature>
<reference evidence="2 3" key="1">
    <citation type="submission" date="2018-12" db="EMBL/GenBank/DDBJ databases">
        <title>Genome Sequence of Candidatus Viridilinea halotolerans isolated from saline sulfide-rich spring.</title>
        <authorList>
            <person name="Grouzdev D.S."/>
            <person name="Burganskaya E.I."/>
            <person name="Krutkina M.S."/>
            <person name="Sukhacheva M.V."/>
            <person name="Gorlenko V.M."/>
        </authorList>
    </citation>
    <scope>NUCLEOTIDE SEQUENCE [LARGE SCALE GENOMIC DNA]</scope>
    <source>
        <strain evidence="2">Chok-6</strain>
    </source>
</reference>
<feature type="transmembrane region" description="Helical" evidence="1">
    <location>
        <begin position="566"/>
        <end position="586"/>
    </location>
</feature>
<name>A0A426U6W8_9CHLR</name>
<feature type="transmembrane region" description="Helical" evidence="1">
    <location>
        <begin position="380"/>
        <end position="399"/>
    </location>
</feature>
<dbReference type="AlphaFoldDB" id="A0A426U6W8"/>
<feature type="transmembrane region" description="Helical" evidence="1">
    <location>
        <begin position="518"/>
        <end position="536"/>
    </location>
</feature>
<feature type="transmembrane region" description="Helical" evidence="1">
    <location>
        <begin position="351"/>
        <end position="373"/>
    </location>
</feature>
<feature type="transmembrane region" description="Helical" evidence="1">
    <location>
        <begin position="247"/>
        <end position="264"/>
    </location>
</feature>
<dbReference type="Proteomes" id="UP000280307">
    <property type="component" value="Unassembled WGS sequence"/>
</dbReference>
<evidence type="ECO:0000313" key="3">
    <source>
        <dbReference type="Proteomes" id="UP000280307"/>
    </source>
</evidence>
<keyword evidence="1" id="KW-1133">Transmembrane helix</keyword>
<dbReference type="EMBL" id="RSAS01000167">
    <property type="protein sequence ID" value="RRR75703.1"/>
    <property type="molecule type" value="Genomic_DNA"/>
</dbReference>
<accession>A0A426U6W8</accession>
<feature type="transmembrane region" description="Helical" evidence="1">
    <location>
        <begin position="165"/>
        <end position="182"/>
    </location>
</feature>
<feature type="transmembrane region" description="Helical" evidence="1">
    <location>
        <begin position="216"/>
        <end position="235"/>
    </location>
</feature>
<organism evidence="2 3">
    <name type="scientific">Candidatus Viridilinea halotolerans</name>
    <dbReference type="NCBI Taxonomy" id="2491704"/>
    <lineage>
        <taxon>Bacteria</taxon>
        <taxon>Bacillati</taxon>
        <taxon>Chloroflexota</taxon>
        <taxon>Chloroflexia</taxon>
        <taxon>Chloroflexales</taxon>
        <taxon>Chloroflexineae</taxon>
        <taxon>Oscillochloridaceae</taxon>
        <taxon>Candidatus Viridilinea</taxon>
    </lineage>
</organism>
<gene>
    <name evidence="2" type="ORF">EI684_04140</name>
</gene>
<keyword evidence="1" id="KW-0812">Transmembrane</keyword>
<comment type="caution">
    <text evidence="2">The sequence shown here is derived from an EMBL/GenBank/DDBJ whole genome shotgun (WGS) entry which is preliminary data.</text>
</comment>
<feature type="transmembrane region" description="Helical" evidence="1">
    <location>
        <begin position="543"/>
        <end position="560"/>
    </location>
</feature>